<name>A0A1D3JGB3_PLAOA</name>
<evidence type="ECO:0000313" key="2">
    <source>
        <dbReference type="Proteomes" id="UP000242942"/>
    </source>
</evidence>
<dbReference type="AlphaFoldDB" id="A0A1D3JGB3"/>
<keyword evidence="2" id="KW-1185">Reference proteome</keyword>
<sequence length="84" mass="9645">MNILNNVNGNEKNFYRYGKKKYKNMRISWKFHILGVNVKIGSTYDSDNASLYDSIGEKRMCGTRKIYRSKVRGTVGNSSGDRSI</sequence>
<dbReference type="VEuPathDB" id="PlasmoDB:PocGH01_00234400"/>
<organism evidence="1 2">
    <name type="scientific">Plasmodium ovale</name>
    <name type="common">malaria parasite P. ovale</name>
    <dbReference type="NCBI Taxonomy" id="36330"/>
    <lineage>
        <taxon>Eukaryota</taxon>
        <taxon>Sar</taxon>
        <taxon>Alveolata</taxon>
        <taxon>Apicomplexa</taxon>
        <taxon>Aconoidasida</taxon>
        <taxon>Haemosporida</taxon>
        <taxon>Plasmodiidae</taxon>
        <taxon>Plasmodium</taxon>
        <taxon>Plasmodium (Plasmodium)</taxon>
    </lineage>
</organism>
<accession>A0A1D3JGB3</accession>
<dbReference type="EMBL" id="FLRI01000581">
    <property type="protein sequence ID" value="SBT84865.1"/>
    <property type="molecule type" value="Genomic_DNA"/>
</dbReference>
<gene>
    <name evidence="1" type="primary">PocGH01_00234400</name>
    <name evidence="1" type="ORF">POCGH01_00234400</name>
</gene>
<reference evidence="1 2" key="1">
    <citation type="submission" date="2016-06" db="EMBL/GenBank/DDBJ databases">
        <authorList>
            <consortium name="Pathogen Informatics"/>
        </authorList>
    </citation>
    <scope>NUCLEOTIDE SEQUENCE [LARGE SCALE GENOMIC DNA]</scope>
    <source>
        <strain evidence="1">PocGH01</strain>
    </source>
</reference>
<protein>
    <submittedName>
        <fullName evidence="1">Uncharacterized protein</fullName>
    </submittedName>
</protein>
<proteinExistence type="predicted"/>
<dbReference type="Proteomes" id="UP000242942">
    <property type="component" value="Unassembled WGS sequence"/>
</dbReference>
<evidence type="ECO:0000313" key="1">
    <source>
        <dbReference type="EMBL" id="SBT84865.1"/>
    </source>
</evidence>